<organism evidence="2 3">
    <name type="scientific">Frondihabitans sucicola</name>
    <dbReference type="NCBI Taxonomy" id="1268041"/>
    <lineage>
        <taxon>Bacteria</taxon>
        <taxon>Bacillati</taxon>
        <taxon>Actinomycetota</taxon>
        <taxon>Actinomycetes</taxon>
        <taxon>Micrococcales</taxon>
        <taxon>Microbacteriaceae</taxon>
        <taxon>Frondihabitans</taxon>
    </lineage>
</organism>
<name>A0ABM8GVG9_9MICO</name>
<evidence type="ECO:0000256" key="1">
    <source>
        <dbReference type="SAM" id="MobiDB-lite"/>
    </source>
</evidence>
<dbReference type="RefSeq" id="WP_286347316.1">
    <property type="nucleotide sequence ID" value="NZ_AP027733.1"/>
</dbReference>
<feature type="region of interest" description="Disordered" evidence="1">
    <location>
        <begin position="168"/>
        <end position="188"/>
    </location>
</feature>
<feature type="compositionally biased region" description="Low complexity" evidence="1">
    <location>
        <begin position="168"/>
        <end position="180"/>
    </location>
</feature>
<dbReference type="Proteomes" id="UP001321486">
    <property type="component" value="Plasmid pNBRC108728a"/>
</dbReference>
<evidence type="ECO:0000313" key="2">
    <source>
        <dbReference type="EMBL" id="BDZ52467.1"/>
    </source>
</evidence>
<gene>
    <name evidence="2" type="ORF">GCM10025867_47080</name>
</gene>
<proteinExistence type="predicted"/>
<protein>
    <submittedName>
        <fullName evidence="2">Uncharacterized protein</fullName>
    </submittedName>
</protein>
<sequence>MVADIEDKVLRIVDADPHHEHLAMDAGQRQEVNMMTTDRALKQDVRARMAKAGESYSTASRWIEESKGFPRFIAARPQSNGGRRFHALRLPAPTQENRIIFWGRSLCGLRAQDSMGGGGWRGLIPADLPEGIETIPNVNGFHDYIAFDPDVEMPKGRLARRVHTCSASSSCRTTSGKSSAQPAARSSP</sequence>
<keyword evidence="2" id="KW-0614">Plasmid</keyword>
<accession>A0ABM8GVG9</accession>
<evidence type="ECO:0000313" key="3">
    <source>
        <dbReference type="Proteomes" id="UP001321486"/>
    </source>
</evidence>
<reference evidence="3" key="1">
    <citation type="journal article" date="2019" name="Int. J. Syst. Evol. Microbiol.">
        <title>The Global Catalogue of Microorganisms (GCM) 10K type strain sequencing project: providing services to taxonomists for standard genome sequencing and annotation.</title>
        <authorList>
            <consortium name="The Broad Institute Genomics Platform"/>
            <consortium name="The Broad Institute Genome Sequencing Center for Infectious Disease"/>
            <person name="Wu L."/>
            <person name="Ma J."/>
        </authorList>
    </citation>
    <scope>NUCLEOTIDE SEQUENCE [LARGE SCALE GENOMIC DNA]</scope>
    <source>
        <strain evidence="3">NBRC 108728</strain>
    </source>
</reference>
<dbReference type="EMBL" id="AP027733">
    <property type="protein sequence ID" value="BDZ52467.1"/>
    <property type="molecule type" value="Genomic_DNA"/>
</dbReference>
<geneLocation type="plasmid" evidence="2 3">
    <name>pNBRC108728a</name>
</geneLocation>
<keyword evidence="3" id="KW-1185">Reference proteome</keyword>